<dbReference type="Proteomes" id="UP000219020">
    <property type="component" value="Unassembled WGS sequence"/>
</dbReference>
<dbReference type="GeneID" id="66952257"/>
<evidence type="ECO:0000313" key="2">
    <source>
        <dbReference type="EMBL" id="PCS22040.1"/>
    </source>
</evidence>
<gene>
    <name evidence="2" type="ORF">BTN49_2505</name>
</gene>
<dbReference type="Pfam" id="PF01370">
    <property type="entry name" value="Epimerase"/>
    <property type="match status" value="1"/>
</dbReference>
<sequence>MASYLVTGGCGFIGSHLVDSLLVDGHHVKIIDNLSTGSLDNVPQHCELHVADICHAGVLNAVMRGVDGCFHLAAIASIQRSNEEWLKTHDVNLTGTIRVLEAARSAKTPVVYASSAAVYGDNVDMPLSECSIARPLTAYGADKLGSELHARVASLVHGVPTTGMRIFNVFGPRQDPKSSYSGVISIFAGKVMRDQTLTIFGDGEQTRDFIYVADVVRFLSAAMQNISVSPDIFNVCRGDAISVNQLASILMSLVGSQMNIEHLPARRGDIRTSIGSPAWGAKELGVVADITVTQGLRELLLDLSDVNRSSLSVE</sequence>
<dbReference type="InterPro" id="IPR036291">
    <property type="entry name" value="NAD(P)-bd_dom_sf"/>
</dbReference>
<dbReference type="InterPro" id="IPR050177">
    <property type="entry name" value="Lipid_A_modif_metabolic_enz"/>
</dbReference>
<dbReference type="SUPFAM" id="SSF51735">
    <property type="entry name" value="NAD(P)-binding Rossmann-fold domains"/>
    <property type="match status" value="1"/>
</dbReference>
<proteinExistence type="predicted"/>
<name>A0A2A5T1N8_9GAMM</name>
<reference evidence="3" key="1">
    <citation type="submission" date="2017-04" db="EMBL/GenBank/DDBJ databases">
        <title>Genome evolution of the luminous symbionts of deep sea anglerfish.</title>
        <authorList>
            <person name="Hendry T.A."/>
        </authorList>
    </citation>
    <scope>NUCLEOTIDE SEQUENCE [LARGE SCALE GENOMIC DNA]</scope>
</reference>
<dbReference type="RefSeq" id="WP_097356985.1">
    <property type="nucleotide sequence ID" value="NZ_CAWNJE010000037.1"/>
</dbReference>
<dbReference type="Gene3D" id="3.90.25.10">
    <property type="entry name" value="UDP-galactose 4-epimerase, domain 1"/>
    <property type="match status" value="1"/>
</dbReference>
<dbReference type="Gene3D" id="3.40.50.720">
    <property type="entry name" value="NAD(P)-binding Rossmann-like Domain"/>
    <property type="match status" value="1"/>
</dbReference>
<dbReference type="GO" id="GO:0003978">
    <property type="term" value="F:UDP-glucose 4-epimerase activity"/>
    <property type="evidence" value="ECO:0007669"/>
    <property type="project" value="UniProtKB-EC"/>
</dbReference>
<dbReference type="EC" id="5.1.3.2" evidence="2"/>
<evidence type="ECO:0000313" key="3">
    <source>
        <dbReference type="Proteomes" id="UP000219020"/>
    </source>
</evidence>
<dbReference type="PANTHER" id="PTHR43245">
    <property type="entry name" value="BIFUNCTIONAL POLYMYXIN RESISTANCE PROTEIN ARNA"/>
    <property type="match status" value="1"/>
</dbReference>
<protein>
    <submittedName>
        <fullName evidence="2">UDP-glucose 4-epimerase</fullName>
        <ecNumber evidence="2">5.1.3.2</ecNumber>
    </submittedName>
</protein>
<accession>A0A2A5T1N8</accession>
<keyword evidence="3" id="KW-1185">Reference proteome</keyword>
<dbReference type="PANTHER" id="PTHR43245:SF13">
    <property type="entry name" value="UDP-D-APIOSE_UDP-D-XYLOSE SYNTHASE 2"/>
    <property type="match status" value="1"/>
</dbReference>
<feature type="domain" description="NAD-dependent epimerase/dehydratase" evidence="1">
    <location>
        <begin position="5"/>
        <end position="236"/>
    </location>
</feature>
<comment type="caution">
    <text evidence="2">The sequence shown here is derived from an EMBL/GenBank/DDBJ whole genome shotgun (WGS) entry which is preliminary data.</text>
</comment>
<organism evidence="2 3">
    <name type="scientific">Candidatus Enterovibrio escicola</name>
    <dbReference type="NCBI Taxonomy" id="1927127"/>
    <lineage>
        <taxon>Bacteria</taxon>
        <taxon>Pseudomonadati</taxon>
        <taxon>Pseudomonadota</taxon>
        <taxon>Gammaproteobacteria</taxon>
        <taxon>Vibrionales</taxon>
        <taxon>Vibrionaceae</taxon>
        <taxon>Enterovibrio</taxon>
    </lineage>
</organism>
<evidence type="ECO:0000259" key="1">
    <source>
        <dbReference type="Pfam" id="PF01370"/>
    </source>
</evidence>
<dbReference type="EMBL" id="NBYY01000028">
    <property type="protein sequence ID" value="PCS22040.1"/>
    <property type="molecule type" value="Genomic_DNA"/>
</dbReference>
<keyword evidence="2" id="KW-0413">Isomerase</keyword>
<dbReference type="InterPro" id="IPR001509">
    <property type="entry name" value="Epimerase_deHydtase"/>
</dbReference>
<dbReference type="AlphaFoldDB" id="A0A2A5T1N8"/>